<accession>A0ABQ7DYP0</accession>
<dbReference type="Proteomes" id="UP000266723">
    <property type="component" value="Unassembled WGS sequence"/>
</dbReference>
<name>A0ABQ7DYP0_BRACR</name>
<protein>
    <submittedName>
        <fullName evidence="1">Uncharacterized protein</fullName>
    </submittedName>
</protein>
<proteinExistence type="predicted"/>
<gene>
    <name evidence="1" type="ORF">DY000_02033562</name>
</gene>
<organism evidence="1 2">
    <name type="scientific">Brassica cretica</name>
    <name type="common">Mustard</name>
    <dbReference type="NCBI Taxonomy" id="69181"/>
    <lineage>
        <taxon>Eukaryota</taxon>
        <taxon>Viridiplantae</taxon>
        <taxon>Streptophyta</taxon>
        <taxon>Embryophyta</taxon>
        <taxon>Tracheophyta</taxon>
        <taxon>Spermatophyta</taxon>
        <taxon>Magnoliopsida</taxon>
        <taxon>eudicotyledons</taxon>
        <taxon>Gunneridae</taxon>
        <taxon>Pentapetalae</taxon>
        <taxon>rosids</taxon>
        <taxon>malvids</taxon>
        <taxon>Brassicales</taxon>
        <taxon>Brassicaceae</taxon>
        <taxon>Brassiceae</taxon>
        <taxon>Brassica</taxon>
    </lineage>
</organism>
<keyword evidence="2" id="KW-1185">Reference proteome</keyword>
<reference evidence="1 2" key="1">
    <citation type="journal article" date="2020" name="BMC Genomics">
        <title>Intraspecific diversification of the crop wild relative Brassica cretica Lam. using demographic model selection.</title>
        <authorList>
            <person name="Kioukis A."/>
            <person name="Michalopoulou V.A."/>
            <person name="Briers L."/>
            <person name="Pirintsos S."/>
            <person name="Studholme D.J."/>
            <person name="Pavlidis P."/>
            <person name="Sarris P.F."/>
        </authorList>
    </citation>
    <scope>NUCLEOTIDE SEQUENCE [LARGE SCALE GENOMIC DNA]</scope>
    <source>
        <strain evidence="2">cv. PFS-1207/04</strain>
    </source>
</reference>
<comment type="caution">
    <text evidence="1">The sequence shown here is derived from an EMBL/GenBank/DDBJ whole genome shotgun (WGS) entry which is preliminary data.</text>
</comment>
<sequence>MPAEPRKSKNSKACVFPMPAEQRKSKNSKACVFPTPAEQELADVTPTALSFYLASLPAKKSTDVLASCRESTGMVLLTGGFPESMLNHHPAAPCPPVGVVPFFALQIHHPRLLLYFNAIVLHLCQSSFLSRNKNLKLPQHINFVL</sequence>
<evidence type="ECO:0000313" key="2">
    <source>
        <dbReference type="Proteomes" id="UP000266723"/>
    </source>
</evidence>
<evidence type="ECO:0000313" key="1">
    <source>
        <dbReference type="EMBL" id="KAF3582657.1"/>
    </source>
</evidence>
<dbReference type="EMBL" id="QGKV02000649">
    <property type="protein sequence ID" value="KAF3582657.1"/>
    <property type="molecule type" value="Genomic_DNA"/>
</dbReference>